<name>A0A928ZRA4_LEPEC</name>
<evidence type="ECO:0000313" key="1">
    <source>
        <dbReference type="EMBL" id="MBE9067120.1"/>
    </source>
</evidence>
<reference evidence="1" key="1">
    <citation type="submission" date="2020-10" db="EMBL/GenBank/DDBJ databases">
        <authorList>
            <person name="Castelo-Branco R."/>
            <person name="Eusebio N."/>
            <person name="Adriana R."/>
            <person name="Vieira A."/>
            <person name="Brugerolle De Fraissinette N."/>
            <person name="Rezende De Castro R."/>
            <person name="Schneider M.P."/>
            <person name="Vasconcelos V."/>
            <person name="Leao P.N."/>
        </authorList>
    </citation>
    <scope>NUCLEOTIDE SEQUENCE</scope>
    <source>
        <strain evidence="1">LEGE 11479</strain>
    </source>
</reference>
<gene>
    <name evidence="1" type="ORF">IQ260_10680</name>
</gene>
<sequence length="275" mass="30933">MVHSALSVEFTGVTGVGKTTLVGQLKTMLRSQGLTALDAYDVFLSFYRLSFVRSRPLRLLLIHGLSLLPFVRYTCSTQAGRRLLPLAWQATRRYAQNWKIALYMLRTFYVLIGVWGLTEQRGHPSSARREPCDFIFYDEGTLHILHTLFAHTNTSPDPAAIEKFATWVPLPDVSIWLTSDLDQSIQCTLNRGHKRVQPNTLETATMFVNHSHQAFELFFDSEHLQTTWFKVDCSPSGATPLLVKSGSDQPSAALAVSKLLKNLVVKDVNLHSKIS</sequence>
<dbReference type="AlphaFoldDB" id="A0A928ZRA4"/>
<keyword evidence="2" id="KW-1185">Reference proteome</keyword>
<dbReference type="EMBL" id="JADEXP010000077">
    <property type="protein sequence ID" value="MBE9067120.1"/>
    <property type="molecule type" value="Genomic_DNA"/>
</dbReference>
<evidence type="ECO:0000313" key="2">
    <source>
        <dbReference type="Proteomes" id="UP000615026"/>
    </source>
</evidence>
<dbReference type="RefSeq" id="WP_193993090.1">
    <property type="nucleotide sequence ID" value="NZ_JADEXP010000077.1"/>
</dbReference>
<dbReference type="Gene3D" id="3.40.50.300">
    <property type="entry name" value="P-loop containing nucleotide triphosphate hydrolases"/>
    <property type="match status" value="1"/>
</dbReference>
<dbReference type="InterPro" id="IPR027417">
    <property type="entry name" value="P-loop_NTPase"/>
</dbReference>
<organism evidence="1 2">
    <name type="scientific">Leptolyngbya cf. ectocarpi LEGE 11479</name>
    <dbReference type="NCBI Taxonomy" id="1828722"/>
    <lineage>
        <taxon>Bacteria</taxon>
        <taxon>Bacillati</taxon>
        <taxon>Cyanobacteriota</taxon>
        <taxon>Cyanophyceae</taxon>
        <taxon>Leptolyngbyales</taxon>
        <taxon>Leptolyngbyaceae</taxon>
        <taxon>Leptolyngbya group</taxon>
        <taxon>Leptolyngbya</taxon>
    </lineage>
</organism>
<comment type="caution">
    <text evidence="1">The sequence shown here is derived from an EMBL/GenBank/DDBJ whole genome shotgun (WGS) entry which is preliminary data.</text>
</comment>
<dbReference type="SUPFAM" id="SSF52540">
    <property type="entry name" value="P-loop containing nucleoside triphosphate hydrolases"/>
    <property type="match status" value="1"/>
</dbReference>
<accession>A0A928ZRA4</accession>
<dbReference type="Proteomes" id="UP000615026">
    <property type="component" value="Unassembled WGS sequence"/>
</dbReference>
<protein>
    <submittedName>
        <fullName evidence="1">Uncharacterized protein</fullName>
    </submittedName>
</protein>
<proteinExistence type="predicted"/>